<feature type="domain" description="B box-type" evidence="3">
    <location>
        <begin position="28"/>
        <end position="71"/>
    </location>
</feature>
<organism evidence="4 5">
    <name type="scientific">Platanthera guangdongensis</name>
    <dbReference type="NCBI Taxonomy" id="2320717"/>
    <lineage>
        <taxon>Eukaryota</taxon>
        <taxon>Viridiplantae</taxon>
        <taxon>Streptophyta</taxon>
        <taxon>Embryophyta</taxon>
        <taxon>Tracheophyta</taxon>
        <taxon>Spermatophyta</taxon>
        <taxon>Magnoliopsida</taxon>
        <taxon>Liliopsida</taxon>
        <taxon>Asparagales</taxon>
        <taxon>Orchidaceae</taxon>
        <taxon>Orchidoideae</taxon>
        <taxon>Orchideae</taxon>
        <taxon>Orchidinae</taxon>
        <taxon>Platanthera</taxon>
    </lineage>
</organism>
<feature type="region of interest" description="Disordered" evidence="2">
    <location>
        <begin position="207"/>
        <end position="231"/>
    </location>
</feature>
<dbReference type="InterPro" id="IPR006734">
    <property type="entry name" value="PLATZ"/>
</dbReference>
<keyword evidence="5" id="KW-1185">Reference proteome</keyword>
<dbReference type="SUPFAM" id="SSF57845">
    <property type="entry name" value="B-box zinc-binding domain"/>
    <property type="match status" value="1"/>
</dbReference>
<reference evidence="4 5" key="1">
    <citation type="journal article" date="2022" name="Nat. Plants">
        <title>Genomes of leafy and leafless Platanthera orchids illuminate the evolution of mycoheterotrophy.</title>
        <authorList>
            <person name="Li M.H."/>
            <person name="Liu K.W."/>
            <person name="Li Z."/>
            <person name="Lu H.C."/>
            <person name="Ye Q.L."/>
            <person name="Zhang D."/>
            <person name="Wang J.Y."/>
            <person name="Li Y.F."/>
            <person name="Zhong Z.M."/>
            <person name="Liu X."/>
            <person name="Yu X."/>
            <person name="Liu D.K."/>
            <person name="Tu X.D."/>
            <person name="Liu B."/>
            <person name="Hao Y."/>
            <person name="Liao X.Y."/>
            <person name="Jiang Y.T."/>
            <person name="Sun W.H."/>
            <person name="Chen J."/>
            <person name="Chen Y.Q."/>
            <person name="Ai Y."/>
            <person name="Zhai J.W."/>
            <person name="Wu S.S."/>
            <person name="Zhou Z."/>
            <person name="Hsiao Y.Y."/>
            <person name="Wu W.L."/>
            <person name="Chen Y.Y."/>
            <person name="Lin Y.F."/>
            <person name="Hsu J.L."/>
            <person name="Li C.Y."/>
            <person name="Wang Z.W."/>
            <person name="Zhao X."/>
            <person name="Zhong W.Y."/>
            <person name="Ma X.K."/>
            <person name="Ma L."/>
            <person name="Huang J."/>
            <person name="Chen G.Z."/>
            <person name="Huang M.Z."/>
            <person name="Huang L."/>
            <person name="Peng D.H."/>
            <person name="Luo Y.B."/>
            <person name="Zou S.Q."/>
            <person name="Chen S.P."/>
            <person name="Lan S."/>
            <person name="Tsai W.C."/>
            <person name="Van de Peer Y."/>
            <person name="Liu Z.J."/>
        </authorList>
    </citation>
    <scope>NUCLEOTIDE SEQUENCE [LARGE SCALE GENOMIC DNA]</scope>
    <source>
        <strain evidence="4">Lor288</strain>
    </source>
</reference>
<protein>
    <recommendedName>
        <fullName evidence="3">B box-type domain-containing protein</fullName>
    </recommendedName>
</protein>
<dbReference type="Pfam" id="PF04640">
    <property type="entry name" value="PLATZ"/>
    <property type="match status" value="1"/>
</dbReference>
<dbReference type="InterPro" id="IPR000315">
    <property type="entry name" value="Znf_B-box"/>
</dbReference>
<dbReference type="PROSITE" id="PS51257">
    <property type="entry name" value="PROKAR_LIPOPROTEIN"/>
    <property type="match status" value="1"/>
</dbReference>
<comment type="caution">
    <text evidence="4">The sequence shown here is derived from an EMBL/GenBank/DDBJ whole genome shotgun (WGS) entry which is preliminary data.</text>
</comment>
<keyword evidence="1" id="KW-0479">Metal-binding</keyword>
<gene>
    <name evidence="4" type="ORF">KSP40_PGU010832</name>
</gene>
<evidence type="ECO:0000256" key="2">
    <source>
        <dbReference type="SAM" id="MobiDB-lite"/>
    </source>
</evidence>
<sequence length="231" mass="26161">MVMEEEKKRTKSSSWLHSLLSTNFFGSCSKHHGIKKKIEVNIYCVDCRSPMCSLCVSSISCQHQYHRLLQIRRYIYQNVIRLRDMQKLIDCAKVQSYTVNGAKVVLLNPRIQSRPTKFVISGATFCKFCRRTVAEHSGYCSIFCKVSKEAAQPSDPDAFVVSDGGSASSVVEELETSHEGRAYSLLSLQPSDNRWIEGDVPHSRWIEGGVPHSRKPKVVRRKGIPRRSPIS</sequence>
<accession>A0ABR2LIU2</accession>
<evidence type="ECO:0000313" key="5">
    <source>
        <dbReference type="Proteomes" id="UP001412067"/>
    </source>
</evidence>
<dbReference type="EMBL" id="JBBWWR010000019">
    <property type="protein sequence ID" value="KAK8942094.1"/>
    <property type="molecule type" value="Genomic_DNA"/>
</dbReference>
<dbReference type="PROSITE" id="PS50119">
    <property type="entry name" value="ZF_BBOX"/>
    <property type="match status" value="1"/>
</dbReference>
<dbReference type="PANTHER" id="PTHR31065:SF90">
    <property type="entry name" value="(WILD MALAYSIAN BANANA) HYPOTHETICAL PROTEIN"/>
    <property type="match status" value="1"/>
</dbReference>
<dbReference type="CDD" id="cd19756">
    <property type="entry name" value="Bbox2"/>
    <property type="match status" value="1"/>
</dbReference>
<keyword evidence="1" id="KW-0862">Zinc</keyword>
<evidence type="ECO:0000256" key="1">
    <source>
        <dbReference type="PROSITE-ProRule" id="PRU00024"/>
    </source>
</evidence>
<feature type="compositionally biased region" description="Basic residues" evidence="2">
    <location>
        <begin position="212"/>
        <end position="225"/>
    </location>
</feature>
<evidence type="ECO:0000313" key="4">
    <source>
        <dbReference type="EMBL" id="KAK8942094.1"/>
    </source>
</evidence>
<name>A0ABR2LIU2_9ASPA</name>
<keyword evidence="1" id="KW-0863">Zinc-finger</keyword>
<dbReference type="Proteomes" id="UP001412067">
    <property type="component" value="Unassembled WGS sequence"/>
</dbReference>
<proteinExistence type="predicted"/>
<evidence type="ECO:0000259" key="3">
    <source>
        <dbReference type="PROSITE" id="PS50119"/>
    </source>
</evidence>
<dbReference type="PANTHER" id="PTHR31065">
    <property type="entry name" value="PLATZ TRANSCRIPTION FACTOR FAMILY PROTEIN"/>
    <property type="match status" value="1"/>
</dbReference>